<sequence length="452" mass="48749">MTDTLTADLSADAAVRADDRGHVFHSWSAQALIDPLPVAGGAGSTFWDYAGNSYLDFASQLVNLNLGHQHPDLVAAIQRQAGRLATIQPSMANDVRGELARRICEVAPDGFEKVFFTNGGADANENAVRMARQFTGRRKVLAMYRSYHGNTATAIALTGDPRRWANEPADGSVAHFFGPYPYRSPFHAVSPEEETARGLEHLEQTIVLEGASTIAAVIIETIVGTNGVLVPPPGYLAGVRELCDRYGIVYIADEVMVGFGRIGEWFAFQAFDVVPDLITFAKGVNSGYVPLGGVVISDRIAAHFDTVPFPGGLTYSGHPLACAAGVATFEVFERDGILERVRDLGTRVVGPRLREIARRHPSVGDARGIGLFWAIELVRDKHTREPLVPFNASGADAAPMAAVAAACKKAGLWPFTHFNRLHIAPPLVIDEDDLVRGLDIIDNALHAADEHV</sequence>
<dbReference type="PANTHER" id="PTHR43094">
    <property type="entry name" value="AMINOTRANSFERASE"/>
    <property type="match status" value="1"/>
</dbReference>
<comment type="similarity">
    <text evidence="1 3">Belongs to the class-III pyridoxal-phosphate-dependent aminotransferase family.</text>
</comment>
<dbReference type="RefSeq" id="WP_344784609.1">
    <property type="nucleotide sequence ID" value="NZ_BAABAF010000009.1"/>
</dbReference>
<dbReference type="EMBL" id="BAABAF010000009">
    <property type="protein sequence ID" value="GAA3774281.1"/>
    <property type="molecule type" value="Genomic_DNA"/>
</dbReference>
<dbReference type="InterPro" id="IPR049704">
    <property type="entry name" value="Aminotrans_3_PPA_site"/>
</dbReference>
<gene>
    <name evidence="4" type="ORF">GCM10022240_27600</name>
</gene>
<dbReference type="InterPro" id="IPR015421">
    <property type="entry name" value="PyrdxlP-dep_Trfase_major"/>
</dbReference>
<keyword evidence="5" id="KW-1185">Reference proteome</keyword>
<dbReference type="PANTHER" id="PTHR43094:SF1">
    <property type="entry name" value="AMINOTRANSFERASE CLASS-III"/>
    <property type="match status" value="1"/>
</dbReference>
<dbReference type="NCBIfam" id="NF004718">
    <property type="entry name" value="PRK06062.1"/>
    <property type="match status" value="1"/>
</dbReference>
<accession>A0ABP7GUD7</accession>
<evidence type="ECO:0000256" key="1">
    <source>
        <dbReference type="ARBA" id="ARBA00008954"/>
    </source>
</evidence>
<comment type="caution">
    <text evidence="4">The sequence shown here is derived from an EMBL/GenBank/DDBJ whole genome shotgun (WGS) entry which is preliminary data.</text>
</comment>
<dbReference type="Gene3D" id="3.90.1150.10">
    <property type="entry name" value="Aspartate Aminotransferase, domain 1"/>
    <property type="match status" value="1"/>
</dbReference>
<dbReference type="GO" id="GO:0008483">
    <property type="term" value="F:transaminase activity"/>
    <property type="evidence" value="ECO:0007669"/>
    <property type="project" value="UniProtKB-KW"/>
</dbReference>
<evidence type="ECO:0000256" key="3">
    <source>
        <dbReference type="RuleBase" id="RU003560"/>
    </source>
</evidence>
<keyword evidence="2 3" id="KW-0663">Pyridoxal phosphate</keyword>
<dbReference type="InterPro" id="IPR015422">
    <property type="entry name" value="PyrdxlP-dep_Trfase_small"/>
</dbReference>
<keyword evidence="4" id="KW-0808">Transferase</keyword>
<dbReference type="Gene3D" id="3.40.640.10">
    <property type="entry name" value="Type I PLP-dependent aspartate aminotransferase-like (Major domain)"/>
    <property type="match status" value="1"/>
</dbReference>
<evidence type="ECO:0000313" key="5">
    <source>
        <dbReference type="Proteomes" id="UP001500540"/>
    </source>
</evidence>
<evidence type="ECO:0000313" key="4">
    <source>
        <dbReference type="EMBL" id="GAA3774281.1"/>
    </source>
</evidence>
<keyword evidence="4" id="KW-0032">Aminotransferase</keyword>
<dbReference type="InterPro" id="IPR005814">
    <property type="entry name" value="Aminotrans_3"/>
</dbReference>
<name>A0ABP7GUD7_9MICO</name>
<protein>
    <submittedName>
        <fullName evidence="4">Aspartate aminotransferase family protein</fullName>
    </submittedName>
</protein>
<proteinExistence type="inferred from homology"/>
<dbReference type="Pfam" id="PF00202">
    <property type="entry name" value="Aminotran_3"/>
    <property type="match status" value="1"/>
</dbReference>
<dbReference type="InterPro" id="IPR015424">
    <property type="entry name" value="PyrdxlP-dep_Trfase"/>
</dbReference>
<dbReference type="SUPFAM" id="SSF53383">
    <property type="entry name" value="PLP-dependent transferases"/>
    <property type="match status" value="1"/>
</dbReference>
<dbReference type="CDD" id="cd00610">
    <property type="entry name" value="OAT_like"/>
    <property type="match status" value="1"/>
</dbReference>
<organism evidence="4 5">
    <name type="scientific">Microbacterium kribbense</name>
    <dbReference type="NCBI Taxonomy" id="433645"/>
    <lineage>
        <taxon>Bacteria</taxon>
        <taxon>Bacillati</taxon>
        <taxon>Actinomycetota</taxon>
        <taxon>Actinomycetes</taxon>
        <taxon>Micrococcales</taxon>
        <taxon>Microbacteriaceae</taxon>
        <taxon>Microbacterium</taxon>
    </lineage>
</organism>
<dbReference type="PROSITE" id="PS00600">
    <property type="entry name" value="AA_TRANSFER_CLASS_3"/>
    <property type="match status" value="1"/>
</dbReference>
<reference evidence="5" key="1">
    <citation type="journal article" date="2019" name="Int. J. Syst. Evol. Microbiol.">
        <title>The Global Catalogue of Microorganisms (GCM) 10K type strain sequencing project: providing services to taxonomists for standard genome sequencing and annotation.</title>
        <authorList>
            <consortium name="The Broad Institute Genomics Platform"/>
            <consortium name="The Broad Institute Genome Sequencing Center for Infectious Disease"/>
            <person name="Wu L."/>
            <person name="Ma J."/>
        </authorList>
    </citation>
    <scope>NUCLEOTIDE SEQUENCE [LARGE SCALE GENOMIC DNA]</scope>
    <source>
        <strain evidence="5">JCM 16950</strain>
    </source>
</reference>
<evidence type="ECO:0000256" key="2">
    <source>
        <dbReference type="ARBA" id="ARBA00022898"/>
    </source>
</evidence>
<dbReference type="Proteomes" id="UP001500540">
    <property type="component" value="Unassembled WGS sequence"/>
</dbReference>